<dbReference type="OrthoDB" id="2705551at2759"/>
<reference evidence="3" key="2">
    <citation type="submission" date="2015-01" db="EMBL/GenBank/DDBJ databases">
        <title>Evolutionary Origins and Diversification of the Mycorrhizal Mutualists.</title>
        <authorList>
            <consortium name="DOE Joint Genome Institute"/>
            <consortium name="Mycorrhizal Genomics Consortium"/>
            <person name="Kohler A."/>
            <person name="Kuo A."/>
            <person name="Nagy L.G."/>
            <person name="Floudas D."/>
            <person name="Copeland A."/>
            <person name="Barry K.W."/>
            <person name="Cichocki N."/>
            <person name="Veneault-Fourrey C."/>
            <person name="LaButti K."/>
            <person name="Lindquist E.A."/>
            <person name="Lipzen A."/>
            <person name="Lundell T."/>
            <person name="Morin E."/>
            <person name="Murat C."/>
            <person name="Riley R."/>
            <person name="Ohm R."/>
            <person name="Sun H."/>
            <person name="Tunlid A."/>
            <person name="Henrissat B."/>
            <person name="Grigoriev I.V."/>
            <person name="Hibbett D.S."/>
            <person name="Martin F."/>
        </authorList>
    </citation>
    <scope>NUCLEOTIDE SEQUENCE [LARGE SCALE GENOMIC DNA]</scope>
    <source>
        <strain evidence="3">Marx 270</strain>
    </source>
</reference>
<reference evidence="2 3" key="1">
    <citation type="submission" date="2014-04" db="EMBL/GenBank/DDBJ databases">
        <authorList>
            <consortium name="DOE Joint Genome Institute"/>
            <person name="Kuo A."/>
            <person name="Kohler A."/>
            <person name="Costa M.D."/>
            <person name="Nagy L.G."/>
            <person name="Floudas D."/>
            <person name="Copeland A."/>
            <person name="Barry K.W."/>
            <person name="Cichocki N."/>
            <person name="Veneault-Fourrey C."/>
            <person name="LaButti K."/>
            <person name="Lindquist E.A."/>
            <person name="Lipzen A."/>
            <person name="Lundell T."/>
            <person name="Morin E."/>
            <person name="Murat C."/>
            <person name="Sun H."/>
            <person name="Tunlid A."/>
            <person name="Henrissat B."/>
            <person name="Grigoriev I.V."/>
            <person name="Hibbett D.S."/>
            <person name="Martin F."/>
            <person name="Nordberg H.P."/>
            <person name="Cantor M.N."/>
            <person name="Hua S.X."/>
        </authorList>
    </citation>
    <scope>NUCLEOTIDE SEQUENCE [LARGE SCALE GENOMIC DNA]</scope>
    <source>
        <strain evidence="2 3">Marx 270</strain>
    </source>
</reference>
<dbReference type="AlphaFoldDB" id="A0A0C3JCI9"/>
<dbReference type="Proteomes" id="UP000054217">
    <property type="component" value="Unassembled WGS sequence"/>
</dbReference>
<protein>
    <submittedName>
        <fullName evidence="2">Uncharacterized protein</fullName>
    </submittedName>
</protein>
<sequence>MSDSRPIAVTDNDDEGRVIIDWTQVPNDDIRYDTDNEEEVMKAKVKERKRQKVAEQAWREEQAQLEAKRVVREKAEAEKTVQERAEAKRAEREAKEKKACKEEEKREAERKRKARAGKGDEAGTSGEAGGEVKQVVMDPGCTCCARAQVICEFVIDSNKKRIACVRCNQSKGKCQWPGDGKDAEAGPKAGRSDKGKKRKADKENAEAGPSMQKQSRTSARPAEVLDLDELEASGSGVKEAGMARYSGLENKLERLIEAVGLIANNLASLFELHETAVKNSGHIADVLESILDESYGFGLAVSPLDSGSSELDSDELREEAEWLKDHSEDEEESEGEDESMAK</sequence>
<evidence type="ECO:0000256" key="1">
    <source>
        <dbReference type="SAM" id="MobiDB-lite"/>
    </source>
</evidence>
<feature type="region of interest" description="Disordered" evidence="1">
    <location>
        <begin position="303"/>
        <end position="342"/>
    </location>
</feature>
<dbReference type="STRING" id="870435.A0A0C3JCI9"/>
<accession>A0A0C3JCI9</accession>
<dbReference type="InParanoid" id="A0A0C3JCI9"/>
<proteinExistence type="predicted"/>
<evidence type="ECO:0000313" key="2">
    <source>
        <dbReference type="EMBL" id="KIO06798.1"/>
    </source>
</evidence>
<feature type="compositionally biased region" description="Basic and acidic residues" evidence="1">
    <location>
        <begin position="73"/>
        <end position="110"/>
    </location>
</feature>
<dbReference type="HOGENOM" id="CLU_048923_0_0_1"/>
<keyword evidence="3" id="KW-1185">Reference proteome</keyword>
<name>A0A0C3JCI9_PISTI</name>
<feature type="region of interest" description="Disordered" evidence="1">
    <location>
        <begin position="73"/>
        <end position="132"/>
    </location>
</feature>
<feature type="region of interest" description="Disordered" evidence="1">
    <location>
        <begin position="171"/>
        <end position="223"/>
    </location>
</feature>
<feature type="compositionally biased region" description="Basic and acidic residues" evidence="1">
    <location>
        <begin position="179"/>
        <end position="193"/>
    </location>
</feature>
<evidence type="ECO:0000313" key="3">
    <source>
        <dbReference type="Proteomes" id="UP000054217"/>
    </source>
</evidence>
<gene>
    <name evidence="2" type="ORF">M404DRAFT_24478</name>
</gene>
<feature type="compositionally biased region" description="Acidic residues" evidence="1">
    <location>
        <begin position="328"/>
        <end position="342"/>
    </location>
</feature>
<organism evidence="2 3">
    <name type="scientific">Pisolithus tinctorius Marx 270</name>
    <dbReference type="NCBI Taxonomy" id="870435"/>
    <lineage>
        <taxon>Eukaryota</taxon>
        <taxon>Fungi</taxon>
        <taxon>Dikarya</taxon>
        <taxon>Basidiomycota</taxon>
        <taxon>Agaricomycotina</taxon>
        <taxon>Agaricomycetes</taxon>
        <taxon>Agaricomycetidae</taxon>
        <taxon>Boletales</taxon>
        <taxon>Sclerodermatineae</taxon>
        <taxon>Pisolithaceae</taxon>
        <taxon>Pisolithus</taxon>
    </lineage>
</organism>
<dbReference type="EMBL" id="KN831962">
    <property type="protein sequence ID" value="KIO06798.1"/>
    <property type="molecule type" value="Genomic_DNA"/>
</dbReference>